<feature type="domain" description="Reverse transcriptase" evidence="2">
    <location>
        <begin position="356"/>
        <end position="509"/>
    </location>
</feature>
<dbReference type="Gene3D" id="3.10.10.10">
    <property type="entry name" value="HIV Type 1 Reverse Transcriptase, subunit A, domain 1"/>
    <property type="match status" value="1"/>
</dbReference>
<evidence type="ECO:0000259" key="2">
    <source>
        <dbReference type="Pfam" id="PF00078"/>
    </source>
</evidence>
<comment type="caution">
    <text evidence="3">The sequence shown here is derived from an EMBL/GenBank/DDBJ whole genome shotgun (WGS) entry which is preliminary data.</text>
</comment>
<dbReference type="EMBL" id="BKCJ010010405">
    <property type="protein sequence ID" value="GEU91441.1"/>
    <property type="molecule type" value="Genomic_DNA"/>
</dbReference>
<dbReference type="InterPro" id="IPR000477">
    <property type="entry name" value="RT_dom"/>
</dbReference>
<dbReference type="InterPro" id="IPR043502">
    <property type="entry name" value="DNA/RNA_pol_sf"/>
</dbReference>
<accession>A0A6L2NYQ9</accession>
<evidence type="ECO:0000313" key="3">
    <source>
        <dbReference type="EMBL" id="GEU91441.1"/>
    </source>
</evidence>
<dbReference type="Gene3D" id="3.30.70.270">
    <property type="match status" value="1"/>
</dbReference>
<feature type="region of interest" description="Disordered" evidence="1">
    <location>
        <begin position="1"/>
        <end position="105"/>
    </location>
</feature>
<organism evidence="3">
    <name type="scientific">Tanacetum cinerariifolium</name>
    <name type="common">Dalmatian daisy</name>
    <name type="synonym">Chrysanthemum cinerariifolium</name>
    <dbReference type="NCBI Taxonomy" id="118510"/>
    <lineage>
        <taxon>Eukaryota</taxon>
        <taxon>Viridiplantae</taxon>
        <taxon>Streptophyta</taxon>
        <taxon>Embryophyta</taxon>
        <taxon>Tracheophyta</taxon>
        <taxon>Spermatophyta</taxon>
        <taxon>Magnoliopsida</taxon>
        <taxon>eudicotyledons</taxon>
        <taxon>Gunneridae</taxon>
        <taxon>Pentapetalae</taxon>
        <taxon>asterids</taxon>
        <taxon>campanulids</taxon>
        <taxon>Asterales</taxon>
        <taxon>Asteraceae</taxon>
        <taxon>Asteroideae</taxon>
        <taxon>Anthemideae</taxon>
        <taxon>Anthemidinae</taxon>
        <taxon>Tanacetum</taxon>
    </lineage>
</organism>
<dbReference type="PANTHER" id="PTHR24559">
    <property type="entry name" value="TRANSPOSON TY3-I GAG-POL POLYPROTEIN"/>
    <property type="match status" value="1"/>
</dbReference>
<keyword evidence="3" id="KW-0695">RNA-directed DNA polymerase</keyword>
<protein>
    <submittedName>
        <fullName evidence="3">Reverse transcriptase domain-containing protein</fullName>
    </submittedName>
</protein>
<dbReference type="CDD" id="cd01647">
    <property type="entry name" value="RT_LTR"/>
    <property type="match status" value="1"/>
</dbReference>
<dbReference type="InterPro" id="IPR053134">
    <property type="entry name" value="RNA-dir_DNA_polymerase"/>
</dbReference>
<keyword evidence="3" id="KW-0808">Transferase</keyword>
<dbReference type="Pfam" id="PF00078">
    <property type="entry name" value="RVT_1"/>
    <property type="match status" value="1"/>
</dbReference>
<dbReference type="GO" id="GO:0003964">
    <property type="term" value="F:RNA-directed DNA polymerase activity"/>
    <property type="evidence" value="ECO:0007669"/>
    <property type="project" value="UniProtKB-KW"/>
</dbReference>
<name>A0A6L2NYQ9_TANCI</name>
<dbReference type="PANTHER" id="PTHR24559:SF444">
    <property type="entry name" value="REVERSE TRANSCRIPTASE DOMAIN-CONTAINING PROTEIN"/>
    <property type="match status" value="1"/>
</dbReference>
<dbReference type="InterPro" id="IPR043128">
    <property type="entry name" value="Rev_trsase/Diguanyl_cyclase"/>
</dbReference>
<reference evidence="3" key="1">
    <citation type="journal article" date="2019" name="Sci. Rep.">
        <title>Draft genome of Tanacetum cinerariifolium, the natural source of mosquito coil.</title>
        <authorList>
            <person name="Yamashiro T."/>
            <person name="Shiraishi A."/>
            <person name="Satake H."/>
            <person name="Nakayama K."/>
        </authorList>
    </citation>
    <scope>NUCLEOTIDE SEQUENCE</scope>
</reference>
<feature type="compositionally biased region" description="Basic residues" evidence="1">
    <location>
        <begin position="7"/>
        <end position="17"/>
    </location>
</feature>
<gene>
    <name evidence="3" type="ORF">Tci_063419</name>
</gene>
<dbReference type="AlphaFoldDB" id="A0A6L2NYQ9"/>
<proteinExistence type="predicted"/>
<dbReference type="SUPFAM" id="SSF56672">
    <property type="entry name" value="DNA/RNA polymerases"/>
    <property type="match status" value="1"/>
</dbReference>
<sequence>MNTKEHERRHRSRRSRSPRPSIFSRIKRGRSRSPRQNSREKEGGVLKRLGNRERSVSTRSDSHSQRSYSRYTKALSESEDSGGGHWKSRSKKEKSSREQDDLSQQWNVKGAPECMWISGFVHGITNPKLIKRLHDKIPKTVDEMMRVTTSFLRREVAASNHERKKPFPPWRQQEDEGIEGPMIIEAEIGGHCIHRMYVDGGSASEILYEHGFKRLLPEIKNQLVPTITSLIGFSGEVTIPIQWNYKKAWNQEVASSSVNSSRNTEDPCRRRNNHLKSSMLVPLEYVMVSGPEGSLPVTKPMVEERIKVAINPEHPEQTVMIGYTLTEEGRNRLCNLLQRNLDVFAWKPADMTSHDDSRRMCVDFKDLNKACPKDGYPLPDWKVESLCGFPFKCFLDSYKGYHQIQMAEEDKEKTAFITSQRIFYYTKMPFGMRNTRATYQCLVDKAFHKQIVKNLKVYVDDLVIKSRMEDEIARDIEETFKTLREINMKLNPKKCTFGIEEGMFLGYKVSTRGLKVCPDKTAEAKEVFKQMKQLIGELPMLVAPMEKKNYCLPGSNKRNGRLQKWSIKLGEYAIHYRPRVSVKGQKLADFIVERPEEDSLNTQMTEEEELPEPWILFTDGSSCTDEKMSRDMLIVVSTMRIPLLYRGEYSQWVERFMNYLEEQTDREVMINCIKNGDQPLPRVTQVSIAKTSSTEQPPLKDKSIWSDQEKKIQKIDRLARSLPIQGLLNDIYSLIDSNKTAKDLWDALARHMLGSEYDKQDRKAAVLYEYETFKSTEGELFLDTYI</sequence>
<feature type="compositionally biased region" description="Basic and acidic residues" evidence="1">
    <location>
        <begin position="37"/>
        <end position="64"/>
    </location>
</feature>
<keyword evidence="3" id="KW-0548">Nucleotidyltransferase</keyword>
<evidence type="ECO:0000256" key="1">
    <source>
        <dbReference type="SAM" id="MobiDB-lite"/>
    </source>
</evidence>